<keyword evidence="2 13" id="KW-1003">Cell membrane</keyword>
<evidence type="ECO:0000313" key="16">
    <source>
        <dbReference type="EMBL" id="MBB3168696.1"/>
    </source>
</evidence>
<comment type="similarity">
    <text evidence="13">Belongs to the CcmE/CycJ family.</text>
</comment>
<keyword evidence="9 13" id="KW-1133">Transmembrane helix</keyword>
<evidence type="ECO:0000256" key="6">
    <source>
        <dbReference type="ARBA" id="ARBA00022723"/>
    </source>
</evidence>
<accession>A0A839US21</accession>
<evidence type="ECO:0000256" key="13">
    <source>
        <dbReference type="HAMAP-Rule" id="MF_01959"/>
    </source>
</evidence>
<dbReference type="NCBIfam" id="NF009731">
    <property type="entry name" value="PRK13254.1-5"/>
    <property type="match status" value="1"/>
</dbReference>
<keyword evidence="7 13" id="KW-0201">Cytochrome c-type biogenesis</keyword>
<dbReference type="AlphaFoldDB" id="A0A839US21"/>
<evidence type="ECO:0000256" key="7">
    <source>
        <dbReference type="ARBA" id="ARBA00022748"/>
    </source>
</evidence>
<dbReference type="GO" id="GO:0020037">
    <property type="term" value="F:heme binding"/>
    <property type="evidence" value="ECO:0007669"/>
    <property type="project" value="InterPro"/>
</dbReference>
<dbReference type="GO" id="GO:0005886">
    <property type="term" value="C:plasma membrane"/>
    <property type="evidence" value="ECO:0007669"/>
    <property type="project" value="UniProtKB-SubCell"/>
</dbReference>
<dbReference type="InterPro" id="IPR036127">
    <property type="entry name" value="CcmE-like_sf"/>
</dbReference>
<keyword evidence="10 13" id="KW-0408">Iron</keyword>
<dbReference type="HAMAP" id="MF_01959">
    <property type="entry name" value="CcmE"/>
    <property type="match status" value="1"/>
</dbReference>
<evidence type="ECO:0000256" key="15">
    <source>
        <dbReference type="SAM" id="Phobius"/>
    </source>
</evidence>
<feature type="transmembrane region" description="Helical" evidence="15">
    <location>
        <begin position="9"/>
        <end position="30"/>
    </location>
</feature>
<dbReference type="NCBIfam" id="NF009729">
    <property type="entry name" value="PRK13254.1-3"/>
    <property type="match status" value="1"/>
</dbReference>
<keyword evidence="6 13" id="KW-0479">Metal-binding</keyword>
<feature type="binding site" description="covalent" evidence="13 14">
    <location>
        <position position="124"/>
    </location>
    <ligand>
        <name>heme</name>
        <dbReference type="ChEBI" id="CHEBI:30413"/>
    </ligand>
</feature>
<dbReference type="GO" id="GO:0046872">
    <property type="term" value="F:metal ion binding"/>
    <property type="evidence" value="ECO:0007669"/>
    <property type="project" value="UniProtKB-KW"/>
</dbReference>
<evidence type="ECO:0000256" key="9">
    <source>
        <dbReference type="ARBA" id="ARBA00022989"/>
    </source>
</evidence>
<sequence>MHPVRKQRLFLIGFVLVFSSLAIGLIVFSLRENLNLFYPPQQLVSGSVPLDRDIRAGGCVVPGSVSRDQTSLKVLFRITDGVAEVGVSYQGILPDLFAEGEAVVINGQLHSDGIFEAKEVLAKHDENYMPPEVAEAIAEESQQQGVEHQKTCGVISYDS</sequence>
<gene>
    <name evidence="13" type="primary">ccmE</name>
    <name evidence="13" type="synonym">cycJ</name>
    <name evidence="16" type="ORF">FHS30_001880</name>
</gene>
<proteinExistence type="inferred from homology"/>
<dbReference type="Proteomes" id="UP000559987">
    <property type="component" value="Unassembled WGS sequence"/>
</dbReference>
<dbReference type="GO" id="GO:0017003">
    <property type="term" value="P:protein-heme linkage"/>
    <property type="evidence" value="ECO:0007669"/>
    <property type="project" value="UniProtKB-UniRule"/>
</dbReference>
<keyword evidence="4 13" id="KW-0349">Heme</keyword>
<evidence type="ECO:0000256" key="4">
    <source>
        <dbReference type="ARBA" id="ARBA00022617"/>
    </source>
</evidence>
<keyword evidence="11 13" id="KW-0472">Membrane</keyword>
<feature type="binding site" description="axial binding residue" evidence="13 14">
    <location>
        <position position="128"/>
    </location>
    <ligand>
        <name>heme</name>
        <dbReference type="ChEBI" id="CHEBI:30413"/>
    </ligand>
    <ligandPart>
        <name>Fe</name>
        <dbReference type="ChEBI" id="CHEBI:18248"/>
    </ligandPart>
</feature>
<evidence type="ECO:0000256" key="1">
    <source>
        <dbReference type="ARBA" id="ARBA00004533"/>
    </source>
</evidence>
<feature type="topological domain" description="Cytoplasmic" evidence="13">
    <location>
        <begin position="1"/>
        <end position="8"/>
    </location>
</feature>
<protein>
    <recommendedName>
        <fullName evidence="13">Cytochrome c-type biogenesis protein CcmE</fullName>
    </recommendedName>
    <alternativeName>
        <fullName evidence="13">Cytochrome c maturation protein E</fullName>
    </alternativeName>
    <alternativeName>
        <fullName evidence="13">Heme chaperone CcmE</fullName>
    </alternativeName>
</protein>
<dbReference type="PANTHER" id="PTHR34128">
    <property type="entry name" value="CYTOCHROME C-TYPE BIOGENESIS PROTEIN CCME HOMOLOG, MITOCHONDRIAL"/>
    <property type="match status" value="1"/>
</dbReference>
<evidence type="ECO:0000256" key="10">
    <source>
        <dbReference type="ARBA" id="ARBA00023004"/>
    </source>
</evidence>
<keyword evidence="8 13" id="KW-0735">Signal-anchor</keyword>
<dbReference type="RefSeq" id="WP_183910153.1">
    <property type="nucleotide sequence ID" value="NZ_JACHXZ010000002.1"/>
</dbReference>
<keyword evidence="17" id="KW-1185">Reference proteome</keyword>
<evidence type="ECO:0000256" key="3">
    <source>
        <dbReference type="ARBA" id="ARBA00022519"/>
    </source>
</evidence>
<dbReference type="Pfam" id="PF03100">
    <property type="entry name" value="CcmE"/>
    <property type="match status" value="1"/>
</dbReference>
<evidence type="ECO:0000256" key="2">
    <source>
        <dbReference type="ARBA" id="ARBA00022475"/>
    </source>
</evidence>
<reference evidence="16 17" key="1">
    <citation type="submission" date="2020-08" db="EMBL/GenBank/DDBJ databases">
        <title>Genomic Encyclopedia of Type Strains, Phase III (KMG-III): the genomes of soil and plant-associated and newly described type strains.</title>
        <authorList>
            <person name="Whitman W."/>
        </authorList>
    </citation>
    <scope>NUCLEOTIDE SEQUENCE [LARGE SCALE GENOMIC DNA]</scope>
    <source>
        <strain evidence="16 17">CECT 8571</strain>
    </source>
</reference>
<evidence type="ECO:0000256" key="5">
    <source>
        <dbReference type="ARBA" id="ARBA00022692"/>
    </source>
</evidence>
<evidence type="ECO:0000256" key="14">
    <source>
        <dbReference type="PIRSR" id="PIRSR604329-50"/>
    </source>
</evidence>
<dbReference type="NCBIfam" id="NF009727">
    <property type="entry name" value="PRK13254.1-1"/>
    <property type="match status" value="1"/>
</dbReference>
<dbReference type="SUPFAM" id="SSF82093">
    <property type="entry name" value="Heme chaperone CcmE"/>
    <property type="match status" value="1"/>
</dbReference>
<comment type="function">
    <text evidence="12 13">Heme chaperone required for the biogenesis of c-type cytochromes. Transiently binds heme delivered by CcmC and transfers the heme to apo-cytochromes in a process facilitated by CcmF and CcmH.</text>
</comment>
<evidence type="ECO:0000313" key="17">
    <source>
        <dbReference type="Proteomes" id="UP000559987"/>
    </source>
</evidence>
<dbReference type="FunFam" id="2.40.50.140:FF:000104">
    <property type="entry name" value="Cytochrome c-type biogenesis protein CcmE"/>
    <property type="match status" value="1"/>
</dbReference>
<dbReference type="PANTHER" id="PTHR34128:SF2">
    <property type="entry name" value="CYTOCHROME C-TYPE BIOGENESIS PROTEIN CCME HOMOLOG, MITOCHONDRIAL"/>
    <property type="match status" value="1"/>
</dbReference>
<dbReference type="InterPro" id="IPR012340">
    <property type="entry name" value="NA-bd_OB-fold"/>
</dbReference>
<dbReference type="Gene3D" id="2.40.50.140">
    <property type="entry name" value="Nucleic acid-binding proteins"/>
    <property type="match status" value="1"/>
</dbReference>
<keyword evidence="3" id="KW-0997">Cell inner membrane</keyword>
<dbReference type="GO" id="GO:0017004">
    <property type="term" value="P:cytochrome complex assembly"/>
    <property type="evidence" value="ECO:0007669"/>
    <property type="project" value="UniProtKB-KW"/>
</dbReference>
<dbReference type="InterPro" id="IPR004329">
    <property type="entry name" value="CcmE"/>
</dbReference>
<keyword evidence="5 13" id="KW-0812">Transmembrane</keyword>
<evidence type="ECO:0000256" key="8">
    <source>
        <dbReference type="ARBA" id="ARBA00022968"/>
    </source>
</evidence>
<organism evidence="16 17">
    <name type="scientific">Simiduia aestuariiviva</name>
    <dbReference type="NCBI Taxonomy" id="1510459"/>
    <lineage>
        <taxon>Bacteria</taxon>
        <taxon>Pseudomonadati</taxon>
        <taxon>Pseudomonadota</taxon>
        <taxon>Gammaproteobacteria</taxon>
        <taxon>Cellvibrionales</taxon>
        <taxon>Cellvibrionaceae</taxon>
        <taxon>Simiduia</taxon>
    </lineage>
</organism>
<comment type="subcellular location">
    <subcellularLocation>
        <location evidence="1">Cell inner membrane</location>
    </subcellularLocation>
    <subcellularLocation>
        <location evidence="13">Cell membrane</location>
        <topology evidence="13">Single-pass type II membrane protein</topology>
    </subcellularLocation>
</comment>
<name>A0A839US21_9GAMM</name>
<feature type="topological domain" description="Extracellular" evidence="13">
    <location>
        <begin position="30"/>
        <end position="159"/>
    </location>
</feature>
<evidence type="ECO:0000256" key="11">
    <source>
        <dbReference type="ARBA" id="ARBA00023136"/>
    </source>
</evidence>
<dbReference type="EMBL" id="JACHXZ010000002">
    <property type="protein sequence ID" value="MBB3168696.1"/>
    <property type="molecule type" value="Genomic_DNA"/>
</dbReference>
<evidence type="ECO:0000256" key="12">
    <source>
        <dbReference type="ARBA" id="ARBA00056663"/>
    </source>
</evidence>
<comment type="caution">
    <text evidence="16">The sequence shown here is derived from an EMBL/GenBank/DDBJ whole genome shotgun (WGS) entry which is preliminary data.</text>
</comment>